<keyword evidence="3" id="KW-1185">Reference proteome</keyword>
<evidence type="ECO:0000259" key="1">
    <source>
        <dbReference type="Pfam" id="PF00754"/>
    </source>
</evidence>
<dbReference type="Gene3D" id="2.60.120.260">
    <property type="entry name" value="Galactose-binding domain-like"/>
    <property type="match status" value="1"/>
</dbReference>
<protein>
    <submittedName>
        <fullName evidence="2">Beta-galactosidase</fullName>
    </submittedName>
</protein>
<name>A0A069D6C3_9BACE</name>
<organism evidence="2 3">
    <name type="scientific">Bacteroides graminisolvens DSM 19988 = JCM 15093</name>
    <dbReference type="NCBI Taxonomy" id="1121097"/>
    <lineage>
        <taxon>Bacteria</taxon>
        <taxon>Pseudomonadati</taxon>
        <taxon>Bacteroidota</taxon>
        <taxon>Bacteroidia</taxon>
        <taxon>Bacteroidales</taxon>
        <taxon>Bacteroidaceae</taxon>
        <taxon>Bacteroides</taxon>
    </lineage>
</organism>
<sequence>MTGADVNLQTSAFETKNGLSAYISGEHLPVNLSRGETPKGDSFRMSRRAVKIVGATAGCNEGLVCNSFDDNELSEWGNDGRKQTAWIKYELEEDALLNEVELKLTGWRMRSYPIRIWMDDELVYEGETPKSLGYITLPLKPVKGRFVKIELTGMNNEQDAFGGIIEVTGKKELDLFKDPNATDSKGQLRIVEVEFYKSL</sequence>
<dbReference type="EMBL" id="BAJS01000031">
    <property type="protein sequence ID" value="GAK37890.1"/>
    <property type="molecule type" value="Genomic_DNA"/>
</dbReference>
<proteinExistence type="predicted"/>
<feature type="domain" description="F5/8 type C" evidence="1">
    <location>
        <begin position="66"/>
        <end position="158"/>
    </location>
</feature>
<dbReference type="eggNOG" id="COG3250">
    <property type="taxonomic scope" value="Bacteria"/>
</dbReference>
<dbReference type="SUPFAM" id="SSF49785">
    <property type="entry name" value="Galactose-binding domain-like"/>
    <property type="match status" value="1"/>
</dbReference>
<dbReference type="InterPro" id="IPR008979">
    <property type="entry name" value="Galactose-bd-like_sf"/>
</dbReference>
<evidence type="ECO:0000313" key="2">
    <source>
        <dbReference type="EMBL" id="GAK37890.1"/>
    </source>
</evidence>
<gene>
    <name evidence="2" type="ORF">JCM15093_3178</name>
</gene>
<comment type="caution">
    <text evidence="2">The sequence shown here is derived from an EMBL/GenBank/DDBJ whole genome shotgun (WGS) entry which is preliminary data.</text>
</comment>
<accession>A0A069D6C3</accession>
<dbReference type="Pfam" id="PF00754">
    <property type="entry name" value="F5_F8_type_C"/>
    <property type="match status" value="1"/>
</dbReference>
<evidence type="ECO:0000313" key="3">
    <source>
        <dbReference type="Proteomes" id="UP000027601"/>
    </source>
</evidence>
<reference evidence="2 3" key="1">
    <citation type="journal article" date="2015" name="Microbes Environ.">
        <title>Distribution and evolution of nitrogen fixation genes in the phylum bacteroidetes.</title>
        <authorList>
            <person name="Inoue J."/>
            <person name="Oshima K."/>
            <person name="Suda W."/>
            <person name="Sakamoto M."/>
            <person name="Iino T."/>
            <person name="Noda S."/>
            <person name="Hongoh Y."/>
            <person name="Hattori M."/>
            <person name="Ohkuma M."/>
        </authorList>
    </citation>
    <scope>NUCLEOTIDE SEQUENCE [LARGE SCALE GENOMIC DNA]</scope>
    <source>
        <strain evidence="2 3">JCM 15093</strain>
    </source>
</reference>
<dbReference type="AlphaFoldDB" id="A0A069D6C3"/>
<dbReference type="Proteomes" id="UP000027601">
    <property type="component" value="Unassembled WGS sequence"/>
</dbReference>
<dbReference type="InterPro" id="IPR000421">
    <property type="entry name" value="FA58C"/>
</dbReference>